<feature type="domain" description="ABC transporter" evidence="4">
    <location>
        <begin position="5"/>
        <end position="237"/>
    </location>
</feature>
<keyword evidence="2" id="KW-0547">Nucleotide-binding</keyword>
<dbReference type="EMBL" id="DTBP01000043">
    <property type="protein sequence ID" value="HGQ74381.1"/>
    <property type="molecule type" value="Genomic_DNA"/>
</dbReference>
<dbReference type="InterPro" id="IPR003593">
    <property type="entry name" value="AAA+_ATPase"/>
</dbReference>
<protein>
    <submittedName>
        <fullName evidence="6">ABC transporter ATP-binding protein</fullName>
    </submittedName>
</protein>
<dbReference type="InterPro" id="IPR015854">
    <property type="entry name" value="ABC_transpr_LolD-like"/>
</dbReference>
<dbReference type="CDD" id="cd03255">
    <property type="entry name" value="ABC_MJ0796_LolCDE_FtsE"/>
    <property type="match status" value="1"/>
</dbReference>
<dbReference type="Pfam" id="PF00005">
    <property type="entry name" value="ABC_tran"/>
    <property type="match status" value="1"/>
</dbReference>
<dbReference type="PANTHER" id="PTHR24220:SF86">
    <property type="entry name" value="ABC TRANSPORTER ABCH.1"/>
    <property type="match status" value="1"/>
</dbReference>
<gene>
    <name evidence="5" type="ORF">ENU09_04250</name>
    <name evidence="6" type="ORF">ENU20_04835</name>
</gene>
<dbReference type="GO" id="GO:0098796">
    <property type="term" value="C:membrane protein complex"/>
    <property type="evidence" value="ECO:0007669"/>
    <property type="project" value="UniProtKB-ARBA"/>
</dbReference>
<evidence type="ECO:0000259" key="4">
    <source>
        <dbReference type="PROSITE" id="PS50893"/>
    </source>
</evidence>
<dbReference type="InterPro" id="IPR003439">
    <property type="entry name" value="ABC_transporter-like_ATP-bd"/>
</dbReference>
<organism evidence="6">
    <name type="scientific">Staphylothermus marinus</name>
    <dbReference type="NCBI Taxonomy" id="2280"/>
    <lineage>
        <taxon>Archaea</taxon>
        <taxon>Thermoproteota</taxon>
        <taxon>Thermoprotei</taxon>
        <taxon>Desulfurococcales</taxon>
        <taxon>Desulfurococcaceae</taxon>
        <taxon>Staphylothermus</taxon>
    </lineage>
</organism>
<evidence type="ECO:0000256" key="3">
    <source>
        <dbReference type="ARBA" id="ARBA00022840"/>
    </source>
</evidence>
<dbReference type="GO" id="GO:0016887">
    <property type="term" value="F:ATP hydrolysis activity"/>
    <property type="evidence" value="ECO:0007669"/>
    <property type="project" value="InterPro"/>
</dbReference>
<dbReference type="AlphaFoldDB" id="A0A7C4JN05"/>
<dbReference type="EMBL" id="DTBE01000107">
    <property type="protein sequence ID" value="HGQ59903.1"/>
    <property type="molecule type" value="Genomic_DNA"/>
</dbReference>
<proteinExistence type="predicted"/>
<dbReference type="SUPFAM" id="SSF52540">
    <property type="entry name" value="P-loop containing nucleoside triphosphate hydrolases"/>
    <property type="match status" value="1"/>
</dbReference>
<dbReference type="GO" id="GO:0022857">
    <property type="term" value="F:transmembrane transporter activity"/>
    <property type="evidence" value="ECO:0007669"/>
    <property type="project" value="TreeGrafter"/>
</dbReference>
<dbReference type="PROSITE" id="PS50893">
    <property type="entry name" value="ABC_TRANSPORTER_2"/>
    <property type="match status" value="1"/>
</dbReference>
<keyword evidence="1" id="KW-0813">Transport</keyword>
<evidence type="ECO:0000256" key="2">
    <source>
        <dbReference type="ARBA" id="ARBA00022741"/>
    </source>
</evidence>
<dbReference type="InterPro" id="IPR027417">
    <property type="entry name" value="P-loop_NTPase"/>
</dbReference>
<dbReference type="PROSITE" id="PS00211">
    <property type="entry name" value="ABC_TRANSPORTER_1"/>
    <property type="match status" value="1"/>
</dbReference>
<reference evidence="6" key="1">
    <citation type="journal article" date="2020" name="mSystems">
        <title>Genome- and Community-Level Interaction Insights into Carbon Utilization and Element Cycling Functions of Hydrothermarchaeota in Hydrothermal Sediment.</title>
        <authorList>
            <person name="Zhou Z."/>
            <person name="Liu Y."/>
            <person name="Xu W."/>
            <person name="Pan J."/>
            <person name="Luo Z.H."/>
            <person name="Li M."/>
        </authorList>
    </citation>
    <scope>NUCLEOTIDE SEQUENCE [LARGE SCALE GENOMIC DNA]</scope>
    <source>
        <strain evidence="5">SpSt-638</strain>
        <strain evidence="6">SpSt-648</strain>
    </source>
</reference>
<accession>A0A7C4JN05</accession>
<dbReference type="InterPro" id="IPR017871">
    <property type="entry name" value="ABC_transporter-like_CS"/>
</dbReference>
<evidence type="ECO:0000256" key="1">
    <source>
        <dbReference type="ARBA" id="ARBA00022448"/>
    </source>
</evidence>
<keyword evidence="3 6" id="KW-0067">ATP-binding</keyword>
<comment type="caution">
    <text evidence="6">The sequence shown here is derived from an EMBL/GenBank/DDBJ whole genome shotgun (WGS) entry which is preliminary data.</text>
</comment>
<dbReference type="InterPro" id="IPR017911">
    <property type="entry name" value="MacB-like_ATP-bd"/>
</dbReference>
<dbReference type="GO" id="GO:0005886">
    <property type="term" value="C:plasma membrane"/>
    <property type="evidence" value="ECO:0007669"/>
    <property type="project" value="TreeGrafter"/>
</dbReference>
<evidence type="ECO:0000313" key="5">
    <source>
        <dbReference type="EMBL" id="HGQ59903.1"/>
    </source>
</evidence>
<dbReference type="GO" id="GO:0005524">
    <property type="term" value="F:ATP binding"/>
    <property type="evidence" value="ECO:0007669"/>
    <property type="project" value="UniProtKB-KW"/>
</dbReference>
<dbReference type="Gene3D" id="3.40.50.300">
    <property type="entry name" value="P-loop containing nucleotide triphosphate hydrolases"/>
    <property type="match status" value="1"/>
</dbReference>
<evidence type="ECO:0000313" key="6">
    <source>
        <dbReference type="EMBL" id="HGQ74381.1"/>
    </source>
</evidence>
<dbReference type="PANTHER" id="PTHR24220">
    <property type="entry name" value="IMPORT ATP-BINDING PROTEIN"/>
    <property type="match status" value="1"/>
</dbReference>
<dbReference type="FunFam" id="3.40.50.300:FF:000032">
    <property type="entry name" value="Export ABC transporter ATP-binding protein"/>
    <property type="match status" value="1"/>
</dbReference>
<name>A0A7C4JN05_STAMA</name>
<sequence length="237" mass="25966">MTSVIELINVWKIYRMGSVETVALRGINLSIGRNELVAIMGPSGSGKSTLLNIMGLLDKPTSGQVLFNGLDVTKLSSDKISEIRNLKIGFVFQQFNLINRLTVLENIELPLVARGIPRKTRIEKVIEAIKMVGGDISWLSKKPNQLSGGQQQRVAIARAIVGEPDLILADEPTGNLDTASARIVTHTFRKLNEKGLTIVIVTHNIEVANCAEKIYVLRDGAISELRVPESDKCLINT</sequence>
<dbReference type="SMART" id="SM00382">
    <property type="entry name" value="AAA"/>
    <property type="match status" value="1"/>
</dbReference>